<proteinExistence type="predicted"/>
<keyword evidence="1" id="KW-1133">Transmembrane helix</keyword>
<name>A0A6A6R2M2_9PEZI</name>
<reference evidence="2" key="1">
    <citation type="journal article" date="2020" name="Stud. Mycol.">
        <title>101 Dothideomycetes genomes: a test case for predicting lifestyles and emergence of pathogens.</title>
        <authorList>
            <person name="Haridas S."/>
            <person name="Albert R."/>
            <person name="Binder M."/>
            <person name="Bloem J."/>
            <person name="Labutti K."/>
            <person name="Salamov A."/>
            <person name="Andreopoulos B."/>
            <person name="Baker S."/>
            <person name="Barry K."/>
            <person name="Bills G."/>
            <person name="Bluhm B."/>
            <person name="Cannon C."/>
            <person name="Castanera R."/>
            <person name="Culley D."/>
            <person name="Daum C."/>
            <person name="Ezra D."/>
            <person name="Gonzalez J."/>
            <person name="Henrissat B."/>
            <person name="Kuo A."/>
            <person name="Liang C."/>
            <person name="Lipzen A."/>
            <person name="Lutzoni F."/>
            <person name="Magnuson J."/>
            <person name="Mondo S."/>
            <person name="Nolan M."/>
            <person name="Ohm R."/>
            <person name="Pangilinan J."/>
            <person name="Park H.-J."/>
            <person name="Ramirez L."/>
            <person name="Alfaro M."/>
            <person name="Sun H."/>
            <person name="Tritt A."/>
            <person name="Yoshinaga Y."/>
            <person name="Zwiers L.-H."/>
            <person name="Turgeon B."/>
            <person name="Goodwin S."/>
            <person name="Spatafora J."/>
            <person name="Crous P."/>
            <person name="Grigoriev I."/>
        </authorList>
    </citation>
    <scope>NUCLEOTIDE SEQUENCE</scope>
    <source>
        <strain evidence="2">CBS 269.34</strain>
    </source>
</reference>
<gene>
    <name evidence="2" type="ORF">BU16DRAFT_305582</name>
</gene>
<dbReference type="OrthoDB" id="4764579at2759"/>
<dbReference type="PROSITE" id="PS51257">
    <property type="entry name" value="PROKAR_LIPOPROTEIN"/>
    <property type="match status" value="1"/>
</dbReference>
<evidence type="ECO:0000256" key="1">
    <source>
        <dbReference type="SAM" id="Phobius"/>
    </source>
</evidence>
<sequence>MNLLSRIHHDASLRNLTVYAQWLSLCAILACCIANIWVLVNMMLYGAYNPHRPLPSLWRARPIVQTLNVL</sequence>
<keyword evidence="1" id="KW-0472">Membrane</keyword>
<keyword evidence="1" id="KW-0812">Transmembrane</keyword>
<feature type="transmembrane region" description="Helical" evidence="1">
    <location>
        <begin position="20"/>
        <end position="44"/>
    </location>
</feature>
<dbReference type="Proteomes" id="UP000799750">
    <property type="component" value="Unassembled WGS sequence"/>
</dbReference>
<keyword evidence="3" id="KW-1185">Reference proteome</keyword>
<evidence type="ECO:0000313" key="3">
    <source>
        <dbReference type="Proteomes" id="UP000799750"/>
    </source>
</evidence>
<evidence type="ECO:0000313" key="2">
    <source>
        <dbReference type="EMBL" id="KAF2498799.1"/>
    </source>
</evidence>
<protein>
    <submittedName>
        <fullName evidence="2">Uncharacterized protein</fullName>
    </submittedName>
</protein>
<accession>A0A6A6R2M2</accession>
<dbReference type="AlphaFoldDB" id="A0A6A6R2M2"/>
<dbReference type="EMBL" id="MU004185">
    <property type="protein sequence ID" value="KAF2498799.1"/>
    <property type="molecule type" value="Genomic_DNA"/>
</dbReference>
<organism evidence="2 3">
    <name type="scientific">Lophium mytilinum</name>
    <dbReference type="NCBI Taxonomy" id="390894"/>
    <lineage>
        <taxon>Eukaryota</taxon>
        <taxon>Fungi</taxon>
        <taxon>Dikarya</taxon>
        <taxon>Ascomycota</taxon>
        <taxon>Pezizomycotina</taxon>
        <taxon>Dothideomycetes</taxon>
        <taxon>Pleosporomycetidae</taxon>
        <taxon>Mytilinidiales</taxon>
        <taxon>Mytilinidiaceae</taxon>
        <taxon>Lophium</taxon>
    </lineage>
</organism>